<dbReference type="SMART" id="SM00260">
    <property type="entry name" value="CheW"/>
    <property type="match status" value="1"/>
</dbReference>
<feature type="domain" description="CheW-like" evidence="2">
    <location>
        <begin position="25"/>
        <end position="164"/>
    </location>
</feature>
<reference evidence="3 4" key="1">
    <citation type="submission" date="2018-04" db="EMBL/GenBank/DDBJ databases">
        <title>Active sludge and wastewater microbial communities from Klosterneuburg, Austria.</title>
        <authorList>
            <person name="Wagner M."/>
        </authorList>
    </citation>
    <scope>NUCLEOTIDE SEQUENCE [LARGE SCALE GENOMIC DNA]</scope>
    <source>
        <strain evidence="3 4">Nm49</strain>
    </source>
</reference>
<proteinExistence type="predicted"/>
<dbReference type="InterPro" id="IPR039315">
    <property type="entry name" value="CheW"/>
</dbReference>
<dbReference type="GO" id="GO:0006935">
    <property type="term" value="P:chemotaxis"/>
    <property type="evidence" value="ECO:0007669"/>
    <property type="project" value="InterPro"/>
</dbReference>
<accession>A0A2T5I458</accession>
<sequence length="170" mass="18810">MMDTEETLQSLTAQMPSNKDNSETSLAVLGVAVGEDRYLIPMAEVSEVIAIPKLAHVPLTQPWFLGLANVRGNLYGITDLGVYLGGDPVPFNLKSRILLVMPGNKLYGGFIVNSMLGIRDLSEFTPAKLAKNKLPKCITARYKDAEGRQWRELSLFKLIGDEKFLQVARE</sequence>
<dbReference type="Pfam" id="PF01584">
    <property type="entry name" value="CheW"/>
    <property type="match status" value="1"/>
</dbReference>
<organism evidence="3 4">
    <name type="scientific">Nitrosomonas oligotropha</name>
    <dbReference type="NCBI Taxonomy" id="42354"/>
    <lineage>
        <taxon>Bacteria</taxon>
        <taxon>Pseudomonadati</taxon>
        <taxon>Pseudomonadota</taxon>
        <taxon>Betaproteobacteria</taxon>
        <taxon>Nitrosomonadales</taxon>
        <taxon>Nitrosomonadaceae</taxon>
        <taxon>Nitrosomonas</taxon>
    </lineage>
</organism>
<dbReference type="PROSITE" id="PS50851">
    <property type="entry name" value="CHEW"/>
    <property type="match status" value="1"/>
</dbReference>
<evidence type="ECO:0000256" key="1">
    <source>
        <dbReference type="SAM" id="MobiDB-lite"/>
    </source>
</evidence>
<dbReference type="AlphaFoldDB" id="A0A2T5I458"/>
<evidence type="ECO:0000313" key="3">
    <source>
        <dbReference type="EMBL" id="PTQ78596.1"/>
    </source>
</evidence>
<comment type="caution">
    <text evidence="3">The sequence shown here is derived from an EMBL/GenBank/DDBJ whole genome shotgun (WGS) entry which is preliminary data.</text>
</comment>
<dbReference type="PANTHER" id="PTHR22617">
    <property type="entry name" value="CHEMOTAXIS SENSOR HISTIDINE KINASE-RELATED"/>
    <property type="match status" value="1"/>
</dbReference>
<evidence type="ECO:0000259" key="2">
    <source>
        <dbReference type="PROSITE" id="PS50851"/>
    </source>
</evidence>
<dbReference type="GO" id="GO:0005829">
    <property type="term" value="C:cytosol"/>
    <property type="evidence" value="ECO:0007669"/>
    <property type="project" value="TreeGrafter"/>
</dbReference>
<feature type="region of interest" description="Disordered" evidence="1">
    <location>
        <begin position="1"/>
        <end position="21"/>
    </location>
</feature>
<feature type="compositionally biased region" description="Polar residues" evidence="1">
    <location>
        <begin position="7"/>
        <end position="21"/>
    </location>
</feature>
<protein>
    <submittedName>
        <fullName evidence="3">CheW protein</fullName>
    </submittedName>
</protein>
<dbReference type="GO" id="GO:0007165">
    <property type="term" value="P:signal transduction"/>
    <property type="evidence" value="ECO:0007669"/>
    <property type="project" value="InterPro"/>
</dbReference>
<dbReference type="SUPFAM" id="SSF50341">
    <property type="entry name" value="CheW-like"/>
    <property type="match status" value="1"/>
</dbReference>
<gene>
    <name evidence="3" type="ORF">C8R26_102165</name>
</gene>
<dbReference type="InterPro" id="IPR036061">
    <property type="entry name" value="CheW-like_dom_sf"/>
</dbReference>
<name>A0A2T5I458_9PROT</name>
<dbReference type="Proteomes" id="UP000244128">
    <property type="component" value="Unassembled WGS sequence"/>
</dbReference>
<dbReference type="InterPro" id="IPR002545">
    <property type="entry name" value="CheW-lke_dom"/>
</dbReference>
<evidence type="ECO:0000313" key="4">
    <source>
        <dbReference type="Proteomes" id="UP000244128"/>
    </source>
</evidence>
<dbReference type="Gene3D" id="2.40.50.180">
    <property type="entry name" value="CheA-289, Domain 4"/>
    <property type="match status" value="1"/>
</dbReference>
<dbReference type="EMBL" id="QAOI01000002">
    <property type="protein sequence ID" value="PTQ78596.1"/>
    <property type="molecule type" value="Genomic_DNA"/>
</dbReference>
<dbReference type="PANTHER" id="PTHR22617:SF43">
    <property type="entry name" value="PROTEIN PILI"/>
    <property type="match status" value="1"/>
</dbReference>